<feature type="active site" description="Proton acceptor" evidence="7 8">
    <location>
        <position position="180"/>
    </location>
</feature>
<evidence type="ECO:0000256" key="1">
    <source>
        <dbReference type="ARBA" id="ARBA00001400"/>
    </source>
</evidence>
<name>A0A6J8DU97_MYTCO</name>
<dbReference type="GO" id="GO:0005634">
    <property type="term" value="C:nucleus"/>
    <property type="evidence" value="ECO:0007669"/>
    <property type="project" value="UniProtKB-SubCell"/>
</dbReference>
<dbReference type="SMART" id="SM00986">
    <property type="entry name" value="UDG"/>
    <property type="match status" value="1"/>
</dbReference>
<dbReference type="NCBIfam" id="NF003589">
    <property type="entry name" value="PRK05254.1-2"/>
    <property type="match status" value="1"/>
</dbReference>
<comment type="subcellular location">
    <subcellularLocation>
        <location evidence="7">Mitochondrion</location>
    </subcellularLocation>
    <subcellularLocation>
        <location evidence="7">Nucleus</location>
    </subcellularLocation>
</comment>
<dbReference type="Pfam" id="PF03167">
    <property type="entry name" value="UDG"/>
    <property type="match status" value="1"/>
</dbReference>
<accession>A0A6J8DU97</accession>
<feature type="compositionally biased region" description="Basic and acidic residues" evidence="10">
    <location>
        <begin position="51"/>
        <end position="66"/>
    </location>
</feature>
<dbReference type="Gene3D" id="3.40.470.10">
    <property type="entry name" value="Uracil-DNA glycosylase-like domain"/>
    <property type="match status" value="1"/>
</dbReference>
<comment type="catalytic activity">
    <reaction evidence="1 7 9">
        <text>Hydrolyzes single-stranded DNA or mismatched double-stranded DNA and polynucleotides, releasing free uracil.</text>
        <dbReference type="EC" id="3.2.2.27"/>
    </reaction>
</comment>
<dbReference type="GO" id="GO:0005739">
    <property type="term" value="C:mitochondrion"/>
    <property type="evidence" value="ECO:0007669"/>
    <property type="project" value="UniProtKB-SubCell"/>
</dbReference>
<evidence type="ECO:0000256" key="6">
    <source>
        <dbReference type="ARBA" id="ARBA00023204"/>
    </source>
</evidence>
<dbReference type="AlphaFoldDB" id="A0A6J8DU97"/>
<organism evidence="12 13">
    <name type="scientific">Mytilus coruscus</name>
    <name type="common">Sea mussel</name>
    <dbReference type="NCBI Taxonomy" id="42192"/>
    <lineage>
        <taxon>Eukaryota</taxon>
        <taxon>Metazoa</taxon>
        <taxon>Spiralia</taxon>
        <taxon>Lophotrochozoa</taxon>
        <taxon>Mollusca</taxon>
        <taxon>Bivalvia</taxon>
        <taxon>Autobranchia</taxon>
        <taxon>Pteriomorphia</taxon>
        <taxon>Mytilida</taxon>
        <taxon>Mytiloidea</taxon>
        <taxon>Mytilidae</taxon>
        <taxon>Mytilinae</taxon>
        <taxon>Mytilus</taxon>
    </lineage>
</organism>
<evidence type="ECO:0000256" key="2">
    <source>
        <dbReference type="ARBA" id="ARBA00008184"/>
    </source>
</evidence>
<keyword evidence="13" id="KW-1185">Reference proteome</keyword>
<dbReference type="InterPro" id="IPR018085">
    <property type="entry name" value="Ura-DNA_Glyclase_AS"/>
</dbReference>
<feature type="compositionally biased region" description="Basic residues" evidence="10">
    <location>
        <begin position="33"/>
        <end position="50"/>
    </location>
</feature>
<dbReference type="InterPro" id="IPR036895">
    <property type="entry name" value="Uracil-DNA_glycosylase-like_sf"/>
</dbReference>
<keyword evidence="5 7" id="KW-0378">Hydrolase</keyword>
<keyword evidence="12" id="KW-0326">Glycosidase</keyword>
<keyword evidence="7" id="KW-0539">Nucleus</keyword>
<sequence length="340" mass="38278">MKTNMPPKRKAASASEDLSLTKKAKVTRTTTAWKKKSTSQKPKQNKKTKTKPIEKKAQSKSKEIKAKSIPKVLKGKSKPIEIKAKDRKTIGNNVTNTNSSANSNTAARKSVLNLVSYIKDAGWASALKEELQKDYFKDLEVLLQKDYKKGVQVFPPKDLIFNAFNKTPLDQVKVVILGQDPYHDDGQAMGMSFSVPDGIRLPPSLKNIYKELVNDKNIKNFNVEPNTGCLEKWAERGVLLINATLTVEAHKPNSHAKYGWQTFTDNVIRIISSECLGVVFVLWGNFAHKKEKLIDSSRHSVIKTAHPSPLSFNKWLGCKCFSNVNAQLKKWNKEEINWTL</sequence>
<evidence type="ECO:0000256" key="7">
    <source>
        <dbReference type="HAMAP-Rule" id="MF_03166"/>
    </source>
</evidence>
<evidence type="ECO:0000256" key="3">
    <source>
        <dbReference type="ARBA" id="ARBA00012030"/>
    </source>
</evidence>
<dbReference type="InterPro" id="IPR002043">
    <property type="entry name" value="UDG_fam1"/>
</dbReference>
<dbReference type="OrthoDB" id="10031947at2759"/>
<keyword evidence="6 7" id="KW-0234">DNA repair</keyword>
<evidence type="ECO:0000256" key="5">
    <source>
        <dbReference type="ARBA" id="ARBA00022801"/>
    </source>
</evidence>
<keyword evidence="7" id="KW-0496">Mitochondrion</keyword>
<evidence type="ECO:0000256" key="9">
    <source>
        <dbReference type="RuleBase" id="RU003780"/>
    </source>
</evidence>
<dbReference type="SMART" id="SM00987">
    <property type="entry name" value="UreE_C"/>
    <property type="match status" value="1"/>
</dbReference>
<evidence type="ECO:0000256" key="10">
    <source>
        <dbReference type="SAM" id="MobiDB-lite"/>
    </source>
</evidence>
<comment type="similarity">
    <text evidence="2 7 9">Belongs to the uracil-DNA glycosylase (UDG) superfamily. UNG family.</text>
</comment>
<dbReference type="PANTHER" id="PTHR11264:SF7">
    <property type="entry name" value="URACIL-DNA GLYCOSYLASE"/>
    <property type="match status" value="1"/>
</dbReference>
<dbReference type="NCBIfam" id="NF003592">
    <property type="entry name" value="PRK05254.1-5"/>
    <property type="match status" value="1"/>
</dbReference>
<comment type="function">
    <text evidence="7 9">Excises uracil residues from the DNA which can arise as a result of misincorporation of dUMP residues by DNA polymerase or due to deamination of cytosine.</text>
</comment>
<dbReference type="NCBIfam" id="NF003588">
    <property type="entry name" value="PRK05254.1-1"/>
    <property type="match status" value="1"/>
</dbReference>
<keyword evidence="4 7" id="KW-0227">DNA damage</keyword>
<proteinExistence type="inferred from homology"/>
<dbReference type="EMBL" id="CACVKT020007840">
    <property type="protein sequence ID" value="CAC5411317.1"/>
    <property type="molecule type" value="Genomic_DNA"/>
</dbReference>
<dbReference type="GO" id="GO:0004844">
    <property type="term" value="F:uracil DNA N-glycosylase activity"/>
    <property type="evidence" value="ECO:0007669"/>
    <property type="project" value="UniProtKB-UniRule"/>
</dbReference>
<dbReference type="PANTHER" id="PTHR11264">
    <property type="entry name" value="URACIL-DNA GLYCOSYLASE"/>
    <property type="match status" value="1"/>
</dbReference>
<evidence type="ECO:0000313" key="13">
    <source>
        <dbReference type="Proteomes" id="UP000507470"/>
    </source>
</evidence>
<dbReference type="Proteomes" id="UP000507470">
    <property type="component" value="Unassembled WGS sequence"/>
</dbReference>
<dbReference type="EC" id="3.2.2.27" evidence="3 7"/>
<feature type="region of interest" description="Disordered" evidence="10">
    <location>
        <begin position="1"/>
        <end position="66"/>
    </location>
</feature>
<dbReference type="PROSITE" id="PS00130">
    <property type="entry name" value="U_DNA_GLYCOSYLASE"/>
    <property type="match status" value="1"/>
</dbReference>
<feature type="domain" description="Uracil-DNA glycosylase-like" evidence="11">
    <location>
        <begin position="165"/>
        <end position="328"/>
    </location>
</feature>
<reference evidence="12 13" key="1">
    <citation type="submission" date="2020-06" db="EMBL/GenBank/DDBJ databases">
        <authorList>
            <person name="Li R."/>
            <person name="Bekaert M."/>
        </authorList>
    </citation>
    <scope>NUCLEOTIDE SEQUENCE [LARGE SCALE GENOMIC DNA]</scope>
    <source>
        <strain evidence="13">wild</strain>
    </source>
</reference>
<gene>
    <name evidence="12" type="ORF">MCOR_44425</name>
</gene>
<evidence type="ECO:0000313" key="12">
    <source>
        <dbReference type="EMBL" id="CAC5411317.1"/>
    </source>
</evidence>
<dbReference type="FunFam" id="3.40.470.10:FF:000001">
    <property type="entry name" value="Uracil-DNA glycosylase"/>
    <property type="match status" value="1"/>
</dbReference>
<dbReference type="HAMAP" id="MF_00148">
    <property type="entry name" value="UDG"/>
    <property type="match status" value="1"/>
</dbReference>
<dbReference type="InterPro" id="IPR005122">
    <property type="entry name" value="Uracil-DNA_glycosylase-like"/>
</dbReference>
<dbReference type="SUPFAM" id="SSF52141">
    <property type="entry name" value="Uracil-DNA glycosylase-like"/>
    <property type="match status" value="1"/>
</dbReference>
<dbReference type="NCBIfam" id="TIGR00628">
    <property type="entry name" value="ung"/>
    <property type="match status" value="1"/>
</dbReference>
<evidence type="ECO:0000256" key="8">
    <source>
        <dbReference type="PROSITE-ProRule" id="PRU10072"/>
    </source>
</evidence>
<protein>
    <recommendedName>
        <fullName evidence="3 7">Uracil-DNA glycosylase</fullName>
        <shortName evidence="7">UDG</shortName>
        <ecNumber evidence="3 7">3.2.2.27</ecNumber>
    </recommendedName>
</protein>
<evidence type="ECO:0000259" key="11">
    <source>
        <dbReference type="SMART" id="SM00986"/>
    </source>
</evidence>
<evidence type="ECO:0000256" key="4">
    <source>
        <dbReference type="ARBA" id="ARBA00022763"/>
    </source>
</evidence>
<dbReference type="CDD" id="cd10027">
    <property type="entry name" value="UDG-F1-like"/>
    <property type="match status" value="1"/>
</dbReference>
<dbReference type="GO" id="GO:0097510">
    <property type="term" value="P:base-excision repair, AP site formation via deaminated base removal"/>
    <property type="evidence" value="ECO:0007669"/>
    <property type="project" value="TreeGrafter"/>
</dbReference>